<evidence type="ECO:0000313" key="1">
    <source>
        <dbReference type="EMBL" id="GJT85007.1"/>
    </source>
</evidence>
<reference evidence="1" key="2">
    <citation type="submission" date="2022-01" db="EMBL/GenBank/DDBJ databases">
        <authorList>
            <person name="Yamashiro T."/>
            <person name="Shiraishi A."/>
            <person name="Satake H."/>
            <person name="Nakayama K."/>
        </authorList>
    </citation>
    <scope>NUCLEOTIDE SEQUENCE</scope>
</reference>
<name>A0ABQ5HAW9_9ASTR</name>
<dbReference type="EMBL" id="BQNB010019409">
    <property type="protein sequence ID" value="GJT85007.1"/>
    <property type="molecule type" value="Genomic_DNA"/>
</dbReference>
<sequence>MLCVTFQVMMSHSVTFSNPLFDIDDDCTSSDDESFSEEDVPMENFKFFSNPLFDLDEEIVSTEVNLIQNEVLESITLIPSGIDSFYAESNLIESLLNRNTSIDSSSKIDSLLDEFAGELTLLKSIPPGIDDDNLDPEGEIHLVERLLYDNSSPRPPEELNVENSIESFSPSPIPVEDSDSLMEEIDVFLASDGSIPLGIDNDDYDSEGDILFLKELLSNNSLSLHETESFHFDHYDVPSSPRPPVKPPDDGIYFEPNTRLFNAKVVGDISEHYVLMSRLLPTQPTLCPVIDTLLLFSSENEDKVHILSHWGFKASKLFHHRSPMLIHGENTPNLSVCHLHFYPP</sequence>
<evidence type="ECO:0008006" key="3">
    <source>
        <dbReference type="Google" id="ProtNLM"/>
    </source>
</evidence>
<proteinExistence type="predicted"/>
<reference evidence="1" key="1">
    <citation type="journal article" date="2022" name="Int. J. Mol. Sci.">
        <title>Draft Genome of Tanacetum Coccineum: Genomic Comparison of Closely Related Tanacetum-Family Plants.</title>
        <authorList>
            <person name="Yamashiro T."/>
            <person name="Shiraishi A."/>
            <person name="Nakayama K."/>
            <person name="Satake H."/>
        </authorList>
    </citation>
    <scope>NUCLEOTIDE SEQUENCE</scope>
</reference>
<dbReference type="Proteomes" id="UP001151760">
    <property type="component" value="Unassembled WGS sequence"/>
</dbReference>
<gene>
    <name evidence="1" type="ORF">Tco_1066724</name>
</gene>
<keyword evidence="2" id="KW-1185">Reference proteome</keyword>
<protein>
    <recommendedName>
        <fullName evidence="3">Reverse transcriptase domain-containing protein</fullName>
    </recommendedName>
</protein>
<evidence type="ECO:0000313" key="2">
    <source>
        <dbReference type="Proteomes" id="UP001151760"/>
    </source>
</evidence>
<accession>A0ABQ5HAW9</accession>
<comment type="caution">
    <text evidence="1">The sequence shown here is derived from an EMBL/GenBank/DDBJ whole genome shotgun (WGS) entry which is preliminary data.</text>
</comment>
<organism evidence="1 2">
    <name type="scientific">Tanacetum coccineum</name>
    <dbReference type="NCBI Taxonomy" id="301880"/>
    <lineage>
        <taxon>Eukaryota</taxon>
        <taxon>Viridiplantae</taxon>
        <taxon>Streptophyta</taxon>
        <taxon>Embryophyta</taxon>
        <taxon>Tracheophyta</taxon>
        <taxon>Spermatophyta</taxon>
        <taxon>Magnoliopsida</taxon>
        <taxon>eudicotyledons</taxon>
        <taxon>Gunneridae</taxon>
        <taxon>Pentapetalae</taxon>
        <taxon>asterids</taxon>
        <taxon>campanulids</taxon>
        <taxon>Asterales</taxon>
        <taxon>Asteraceae</taxon>
        <taxon>Asteroideae</taxon>
        <taxon>Anthemideae</taxon>
        <taxon>Anthemidinae</taxon>
        <taxon>Tanacetum</taxon>
    </lineage>
</organism>